<protein>
    <submittedName>
        <fullName evidence="2">Phage antirepressor KilAC domain-containing protein</fullName>
    </submittedName>
</protein>
<dbReference type="InterPro" id="IPR005039">
    <property type="entry name" value="Ant_C"/>
</dbReference>
<dbReference type="PROSITE" id="PS51750">
    <property type="entry name" value="BRO_N"/>
    <property type="match status" value="1"/>
</dbReference>
<dbReference type="EMBL" id="JADOFP010000005">
    <property type="protein sequence ID" value="MBF7115210.1"/>
    <property type="molecule type" value="Genomic_DNA"/>
</dbReference>
<accession>A0AB73HFF9</accession>
<dbReference type="InterPro" id="IPR003497">
    <property type="entry name" value="BRO_N_domain"/>
</dbReference>
<dbReference type="AlphaFoldDB" id="A0AB73HFF9"/>
<evidence type="ECO:0000313" key="2">
    <source>
        <dbReference type="EMBL" id="MBF7115210.1"/>
    </source>
</evidence>
<dbReference type="RefSeq" id="WP_195749775.1">
    <property type="nucleotide sequence ID" value="NZ_CP197205.1"/>
</dbReference>
<dbReference type="GO" id="GO:0003677">
    <property type="term" value="F:DNA binding"/>
    <property type="evidence" value="ECO:0007669"/>
    <property type="project" value="InterPro"/>
</dbReference>
<dbReference type="Pfam" id="PF02498">
    <property type="entry name" value="Bro-N"/>
    <property type="match status" value="1"/>
</dbReference>
<comment type="caution">
    <text evidence="2">The sequence shown here is derived from an EMBL/GenBank/DDBJ whole genome shotgun (WGS) entry which is preliminary data.</text>
</comment>
<gene>
    <name evidence="2" type="ORF">ITQ90_06900</name>
</gene>
<dbReference type="Proteomes" id="UP001194632">
    <property type="component" value="Unassembled WGS sequence"/>
</dbReference>
<proteinExistence type="predicted"/>
<feature type="domain" description="Bro-N" evidence="1">
    <location>
        <begin position="1"/>
        <end position="103"/>
    </location>
</feature>
<dbReference type="SMART" id="SM01040">
    <property type="entry name" value="Bro-N"/>
    <property type="match status" value="1"/>
</dbReference>
<evidence type="ECO:0000259" key="1">
    <source>
        <dbReference type="PROSITE" id="PS51750"/>
    </source>
</evidence>
<evidence type="ECO:0000313" key="3">
    <source>
        <dbReference type="Proteomes" id="UP001194632"/>
    </source>
</evidence>
<sequence>MNELQNFNFEGNEVPVKLVNDQLVFDAETVAKSVGLTTIAKSGNAVVRWNRVRKYLNSPEVEKGDFITEPQMYRLAIKANNKTAERFQDWVTNEVLPSIRRHGAYMTDEKIEEALLNPDTIISLATQLKNEREGRLIAEQQVKEFQPKVSYYDKVLSNDALMTISLIAKDYGMSGAGMNKLLHELGVQYRQGGTWLLYAKYQRTGWTHSETKMVPRKDGTEKAVLNTKWTQKGRLGLYALLKDNGYLPLIEMKDESAV</sequence>
<name>A0AB73HFF9_PEDPE</name>
<reference evidence="2" key="1">
    <citation type="submission" date="2020-11" db="EMBL/GenBank/DDBJ databases">
        <title>Antibiotic susceptibility profiles of Pediococcus pentosaceus from various origins and their implications for the safety assessment of strains with food-technology applications.</title>
        <authorList>
            <person name="Shani N."/>
            <person name="Oberhaensli S."/>
            <person name="Arias E."/>
        </authorList>
    </citation>
    <scope>NUCLEOTIDE SEQUENCE</scope>
    <source>
        <strain evidence="2">FAM 24207</strain>
    </source>
</reference>
<organism evidence="2 3">
    <name type="scientific">Pediococcus pentosaceus</name>
    <dbReference type="NCBI Taxonomy" id="1255"/>
    <lineage>
        <taxon>Bacteria</taxon>
        <taxon>Bacillati</taxon>
        <taxon>Bacillota</taxon>
        <taxon>Bacilli</taxon>
        <taxon>Lactobacillales</taxon>
        <taxon>Lactobacillaceae</taxon>
        <taxon>Pediococcus</taxon>
    </lineage>
</organism>
<dbReference type="Pfam" id="PF03374">
    <property type="entry name" value="ANT"/>
    <property type="match status" value="1"/>
</dbReference>